<comment type="caution">
    <text evidence="2">The sequence shown here is derived from an EMBL/GenBank/DDBJ whole genome shotgun (WGS) entry which is preliminary data.</text>
</comment>
<evidence type="ECO:0000313" key="3">
    <source>
        <dbReference type="Proteomes" id="UP000187486"/>
    </source>
</evidence>
<protein>
    <submittedName>
        <fullName evidence="2">Uncharacterized protein</fullName>
    </submittedName>
</protein>
<keyword evidence="3" id="KW-1185">Reference proteome</keyword>
<accession>A0A1R0KEQ5</accession>
<dbReference type="EMBL" id="MQUQ01000031">
    <property type="protein sequence ID" value="OLZ43598.1"/>
    <property type="molecule type" value="Genomic_DNA"/>
</dbReference>
<keyword evidence="1" id="KW-1133">Transmembrane helix</keyword>
<reference evidence="2 3" key="1">
    <citation type="submission" date="2016-01" db="EMBL/GenBank/DDBJ databases">
        <title>Amycolatopsis coloradensis genome sequencing and assembly.</title>
        <authorList>
            <person name="Mayilraj S."/>
        </authorList>
    </citation>
    <scope>NUCLEOTIDE SEQUENCE [LARGE SCALE GENOMIC DNA]</scope>
    <source>
        <strain evidence="2 3">DSM 44225</strain>
    </source>
</reference>
<evidence type="ECO:0000313" key="2">
    <source>
        <dbReference type="EMBL" id="OLZ43598.1"/>
    </source>
</evidence>
<dbReference type="RefSeq" id="WP_076168233.1">
    <property type="nucleotide sequence ID" value="NZ_JBEZVB010000047.1"/>
</dbReference>
<feature type="transmembrane region" description="Helical" evidence="1">
    <location>
        <begin position="54"/>
        <end position="71"/>
    </location>
</feature>
<evidence type="ECO:0000256" key="1">
    <source>
        <dbReference type="SAM" id="Phobius"/>
    </source>
</evidence>
<name>A0A1R0KEQ5_9PSEU</name>
<organism evidence="2 3">
    <name type="scientific">Amycolatopsis coloradensis</name>
    <dbReference type="NCBI Taxonomy" id="76021"/>
    <lineage>
        <taxon>Bacteria</taxon>
        <taxon>Bacillati</taxon>
        <taxon>Actinomycetota</taxon>
        <taxon>Actinomycetes</taxon>
        <taxon>Pseudonocardiales</taxon>
        <taxon>Pseudonocardiaceae</taxon>
        <taxon>Amycolatopsis</taxon>
    </lineage>
</organism>
<dbReference type="Proteomes" id="UP000187486">
    <property type="component" value="Unassembled WGS sequence"/>
</dbReference>
<feature type="transmembrane region" description="Helical" evidence="1">
    <location>
        <begin position="21"/>
        <end position="42"/>
    </location>
</feature>
<dbReference type="AlphaFoldDB" id="A0A1R0KEQ5"/>
<keyword evidence="1" id="KW-0812">Transmembrane</keyword>
<sequence>MTRYNQSAYQKVTWWSMYGRAVGWFSVMWVFVLLPLVVLFFVDSAQAWQKFYELAISLGILIPSFSLMVWWKNRDEPHTVDELIERQNRAEVQK</sequence>
<gene>
    <name evidence="2" type="ORF">BS329_38745</name>
</gene>
<keyword evidence="1" id="KW-0472">Membrane</keyword>
<proteinExistence type="predicted"/>